<sequence length="290" mass="33543">MSFNNQANSSSTQPSESSLGSVESSSFAKNDLASTKSTPNDTPSAKRHKPITPMITRDQYIDYDFSTIRDTKGGFLYDPKLDPQAPGSQFKDRAPIFIKDLPTATDAKDIPRCKVCDGLAIDPVFRQIFRLNVCDKCKQENPDRFSLLTKTEVKEDYMLTEDELRDKELFLSWSKPNPRKSTWNNMILYVREQVEEYAYKKWGGSEGLDAEFERRESAKKKKKDVKFKAKLRDLRKTTRTEDWQKQRSNKFSSNRMHEHTFEDALEGNDPSQKKVQVCSICQMQVEVEEF</sequence>
<accession>A0ACC2TNW0</accession>
<proteinExistence type="predicted"/>
<organism evidence="1 2">
    <name type="scientific">Entomophthora muscae</name>
    <dbReference type="NCBI Taxonomy" id="34485"/>
    <lineage>
        <taxon>Eukaryota</taxon>
        <taxon>Fungi</taxon>
        <taxon>Fungi incertae sedis</taxon>
        <taxon>Zoopagomycota</taxon>
        <taxon>Entomophthoromycotina</taxon>
        <taxon>Entomophthoromycetes</taxon>
        <taxon>Entomophthorales</taxon>
        <taxon>Entomophthoraceae</taxon>
        <taxon>Entomophthora</taxon>
    </lineage>
</organism>
<name>A0ACC2TNW0_9FUNG</name>
<keyword evidence="2" id="KW-1185">Reference proteome</keyword>
<reference evidence="1" key="1">
    <citation type="submission" date="2022-04" db="EMBL/GenBank/DDBJ databases">
        <title>Genome of the entomopathogenic fungus Entomophthora muscae.</title>
        <authorList>
            <person name="Elya C."/>
            <person name="Lovett B.R."/>
            <person name="Lee E."/>
            <person name="Macias A.M."/>
            <person name="Hajek A.E."/>
            <person name="De Bivort B.L."/>
            <person name="Kasson M.T."/>
            <person name="De Fine Licht H.H."/>
            <person name="Stajich J.E."/>
        </authorList>
    </citation>
    <scope>NUCLEOTIDE SEQUENCE</scope>
    <source>
        <strain evidence="1">Berkeley</strain>
    </source>
</reference>
<evidence type="ECO:0000313" key="2">
    <source>
        <dbReference type="Proteomes" id="UP001165960"/>
    </source>
</evidence>
<gene>
    <name evidence="1" type="primary">RAD14</name>
    <name evidence="1" type="ORF">DSO57_1026445</name>
</gene>
<evidence type="ECO:0000313" key="1">
    <source>
        <dbReference type="EMBL" id="KAJ9076420.1"/>
    </source>
</evidence>
<dbReference type="Proteomes" id="UP001165960">
    <property type="component" value="Unassembled WGS sequence"/>
</dbReference>
<comment type="caution">
    <text evidence="1">The sequence shown here is derived from an EMBL/GenBank/DDBJ whole genome shotgun (WGS) entry which is preliminary data.</text>
</comment>
<dbReference type="EMBL" id="QTSX02002284">
    <property type="protein sequence ID" value="KAJ9076420.1"/>
    <property type="molecule type" value="Genomic_DNA"/>
</dbReference>
<protein>
    <submittedName>
        <fullName evidence="1">DNA repair protein rad14</fullName>
    </submittedName>
</protein>